<dbReference type="Pfam" id="PF25917">
    <property type="entry name" value="BSH_RND"/>
    <property type="match status" value="1"/>
</dbReference>
<evidence type="ECO:0000313" key="10">
    <source>
        <dbReference type="EMBL" id="RUT04512.1"/>
    </source>
</evidence>
<proteinExistence type="inferred from homology"/>
<feature type="compositionally biased region" description="Basic and acidic residues" evidence="5">
    <location>
        <begin position="1"/>
        <end position="23"/>
    </location>
</feature>
<comment type="similarity">
    <text evidence="2">Belongs to the membrane fusion protein (MFP) (TC 8.A.1) family.</text>
</comment>
<comment type="subcellular location">
    <subcellularLocation>
        <location evidence="1">Cell membrane</location>
    </subcellularLocation>
</comment>
<evidence type="ECO:0000256" key="5">
    <source>
        <dbReference type="SAM" id="MobiDB-lite"/>
    </source>
</evidence>
<dbReference type="Gene3D" id="2.40.30.170">
    <property type="match status" value="1"/>
</dbReference>
<evidence type="ECO:0000259" key="9">
    <source>
        <dbReference type="Pfam" id="PF25967"/>
    </source>
</evidence>
<keyword evidence="6" id="KW-0472">Membrane</keyword>
<dbReference type="InterPro" id="IPR058626">
    <property type="entry name" value="MdtA-like_b-barrel"/>
</dbReference>
<feature type="domain" description="Multidrug resistance protein MdtA-like C-terminal permuted SH3" evidence="9">
    <location>
        <begin position="392"/>
        <end position="457"/>
    </location>
</feature>
<comment type="caution">
    <text evidence="10">The sequence shown here is derived from an EMBL/GenBank/DDBJ whole genome shotgun (WGS) entry which is preliminary data.</text>
</comment>
<evidence type="ECO:0000259" key="8">
    <source>
        <dbReference type="Pfam" id="PF25944"/>
    </source>
</evidence>
<dbReference type="Gene3D" id="1.10.287.470">
    <property type="entry name" value="Helix hairpin bin"/>
    <property type="match status" value="2"/>
</dbReference>
<dbReference type="AlphaFoldDB" id="A0AB37UBI4"/>
<keyword evidence="6" id="KW-1133">Transmembrane helix</keyword>
<dbReference type="GO" id="GO:0015562">
    <property type="term" value="F:efflux transmembrane transporter activity"/>
    <property type="evidence" value="ECO:0007669"/>
    <property type="project" value="TreeGrafter"/>
</dbReference>
<evidence type="ECO:0000256" key="3">
    <source>
        <dbReference type="ARBA" id="ARBA00022448"/>
    </source>
</evidence>
<evidence type="ECO:0000259" key="7">
    <source>
        <dbReference type="Pfam" id="PF25917"/>
    </source>
</evidence>
<feature type="transmembrane region" description="Helical" evidence="6">
    <location>
        <begin position="59"/>
        <end position="80"/>
    </location>
</feature>
<protein>
    <submittedName>
        <fullName evidence="10">Hemolysin D</fullName>
    </submittedName>
</protein>
<dbReference type="Pfam" id="PF25944">
    <property type="entry name" value="Beta-barrel_RND"/>
    <property type="match status" value="1"/>
</dbReference>
<dbReference type="NCBIfam" id="TIGR01730">
    <property type="entry name" value="RND_mfp"/>
    <property type="match status" value="1"/>
</dbReference>
<keyword evidence="6" id="KW-0812">Transmembrane</keyword>
<evidence type="ECO:0000256" key="6">
    <source>
        <dbReference type="SAM" id="Phobius"/>
    </source>
</evidence>
<feature type="coiled-coil region" evidence="4">
    <location>
        <begin position="224"/>
        <end position="272"/>
    </location>
</feature>
<gene>
    <name evidence="10" type="ORF">DSM107010_57920</name>
</gene>
<organism evidence="10 11">
    <name type="scientific">Chroococcidiopsis cubana SAG 39.79</name>
    <dbReference type="NCBI Taxonomy" id="388085"/>
    <lineage>
        <taxon>Bacteria</taxon>
        <taxon>Bacillati</taxon>
        <taxon>Cyanobacteriota</taxon>
        <taxon>Cyanophyceae</taxon>
        <taxon>Chroococcidiopsidales</taxon>
        <taxon>Chroococcidiopsidaceae</taxon>
        <taxon>Chroococcidiopsis</taxon>
    </lineage>
</organism>
<keyword evidence="4" id="KW-0175">Coiled coil</keyword>
<evidence type="ECO:0000256" key="1">
    <source>
        <dbReference type="ARBA" id="ARBA00004236"/>
    </source>
</evidence>
<evidence type="ECO:0000313" key="11">
    <source>
        <dbReference type="Proteomes" id="UP000282574"/>
    </source>
</evidence>
<dbReference type="GO" id="GO:1990281">
    <property type="term" value="C:efflux pump complex"/>
    <property type="evidence" value="ECO:0007669"/>
    <property type="project" value="TreeGrafter"/>
</dbReference>
<keyword evidence="11" id="KW-1185">Reference proteome</keyword>
<accession>A0AB37UBI4</accession>
<feature type="region of interest" description="Disordered" evidence="5">
    <location>
        <begin position="1"/>
        <end position="54"/>
    </location>
</feature>
<dbReference type="Pfam" id="PF25967">
    <property type="entry name" value="RND-MFP_C"/>
    <property type="match status" value="1"/>
</dbReference>
<dbReference type="Proteomes" id="UP000282574">
    <property type="component" value="Unassembled WGS sequence"/>
</dbReference>
<name>A0AB37UBI4_9CYAN</name>
<feature type="domain" description="Multidrug resistance protein MdtA-like beta-barrel" evidence="8">
    <location>
        <begin position="329"/>
        <end position="384"/>
    </location>
</feature>
<evidence type="ECO:0000256" key="4">
    <source>
        <dbReference type="SAM" id="Coils"/>
    </source>
</evidence>
<dbReference type="Gene3D" id="2.40.420.20">
    <property type="match status" value="1"/>
</dbReference>
<dbReference type="RefSeq" id="WP_106168244.1">
    <property type="nucleotide sequence ID" value="NZ_JAVKZF010000002.1"/>
</dbReference>
<dbReference type="PANTHER" id="PTHR30469">
    <property type="entry name" value="MULTIDRUG RESISTANCE PROTEIN MDTA"/>
    <property type="match status" value="1"/>
</dbReference>
<reference evidence="10 11" key="1">
    <citation type="journal article" date="2019" name="Genome Biol. Evol.">
        <title>Day and night: Metabolic profiles and evolutionary relationships of six axenic non-marine cyanobacteria.</title>
        <authorList>
            <person name="Will S.E."/>
            <person name="Henke P."/>
            <person name="Boedeker C."/>
            <person name="Huang S."/>
            <person name="Brinkmann H."/>
            <person name="Rohde M."/>
            <person name="Jarek M."/>
            <person name="Friedl T."/>
            <person name="Seufert S."/>
            <person name="Schumacher M."/>
            <person name="Overmann J."/>
            <person name="Neumann-Schaal M."/>
            <person name="Petersen J."/>
        </authorList>
    </citation>
    <scope>NUCLEOTIDE SEQUENCE [LARGE SCALE GENOMIC DNA]</scope>
    <source>
        <strain evidence="10 11">SAG 39.79</strain>
    </source>
</reference>
<dbReference type="EMBL" id="RSCK01000086">
    <property type="protein sequence ID" value="RUT04512.1"/>
    <property type="molecule type" value="Genomic_DNA"/>
</dbReference>
<dbReference type="PANTHER" id="PTHR30469:SF39">
    <property type="entry name" value="SLL0180 PROTEIN"/>
    <property type="match status" value="1"/>
</dbReference>
<sequence length="485" mass="52456">MSYSDSKRTEPENQTIKQEDDAGSRSGNVVSVEKTGEVQDNSPPERVRTKSSSRQKRQWLSIIGAIAILLGGGFLGWQWWQRQVQGQSPPGQSQPRAVPVNTATVTSGTIIESSEFIANLESRQSVTLLPQVQGRVAQIYVQPGTQVKAGQPLVQIDPDEQQASVSGAVAAAAAARAQVATAQATLRSLRAERQATLSDLRLSQEQYKRYSALAGQGAVSRETRDQYYNQLQTARANLNAIDKQIEAQTSAVAQAQQAVQQAEANTNQARVQLQYFQVNAPFAGTVGAIPVKVGDLVTPSTQLTTVTQNQPLEVNVSIPRERVAQVEIGTPVELLNEQGEQIGTSKVFFISPQVTNDTQSILIKALFANSPTQLRADSFVRARVIWNQRQGILIPTTAVSRVAGQTFVYVVQQTKSPEGQTQLTARQQPVKLGDIQDDRYQVRSGLQPGDRIVTSGLLNLRDGAAIAPVPEQGAGSREQGAGEES</sequence>
<dbReference type="InterPro" id="IPR058625">
    <property type="entry name" value="MdtA-like_BSH"/>
</dbReference>
<feature type="domain" description="Multidrug resistance protein MdtA-like barrel-sandwich hybrid" evidence="7">
    <location>
        <begin position="125"/>
        <end position="307"/>
    </location>
</feature>
<evidence type="ECO:0000256" key="2">
    <source>
        <dbReference type="ARBA" id="ARBA00009477"/>
    </source>
</evidence>
<dbReference type="InterPro" id="IPR058627">
    <property type="entry name" value="MdtA-like_C"/>
</dbReference>
<dbReference type="InterPro" id="IPR006143">
    <property type="entry name" value="RND_pump_MFP"/>
</dbReference>
<dbReference type="FunFam" id="2.40.420.20:FF:000007">
    <property type="entry name" value="HAE1 family efflux pump MFP component"/>
    <property type="match status" value="1"/>
</dbReference>
<dbReference type="Gene3D" id="2.40.50.100">
    <property type="match status" value="2"/>
</dbReference>
<keyword evidence="3" id="KW-0813">Transport</keyword>
<dbReference type="SUPFAM" id="SSF111369">
    <property type="entry name" value="HlyD-like secretion proteins"/>
    <property type="match status" value="2"/>
</dbReference>